<dbReference type="Proteomes" id="UP000054770">
    <property type="component" value="Unassembled WGS sequence"/>
</dbReference>
<dbReference type="RefSeq" id="WP_087650141.1">
    <property type="nucleotide sequence ID" value="NZ_FCON02000298.1"/>
</dbReference>
<protein>
    <recommendedName>
        <fullName evidence="4">DUF899 domain-containing protein</fullName>
    </recommendedName>
</protein>
<keyword evidence="3" id="KW-1185">Reference proteome</keyword>
<evidence type="ECO:0000256" key="1">
    <source>
        <dbReference type="SAM" id="MobiDB-lite"/>
    </source>
</evidence>
<comment type="caution">
    <text evidence="2">The sequence shown here is derived from an EMBL/GenBank/DDBJ whole genome shotgun (WGS) entry which is preliminary data.</text>
</comment>
<name>A0A158L2B3_9BURK</name>
<proteinExistence type="predicted"/>
<dbReference type="Pfam" id="PF05988">
    <property type="entry name" value="DUF899"/>
    <property type="match status" value="1"/>
</dbReference>
<sequence>MPSADPSTQPLKSAEELAQSRRRFPGESPQYRAARNALLKEEIELRRHIERVAAQRRALPPGGEIPEDYRFESESGPATLSQMFGEHDTLVTYNWMFGPKRQRSCPMCTSFLSALDGEMADILQRVAFAVIARSPVERLTAFKRERGWRHLRLYSSGGNTFNRDYADEDPDSGDNAGFNVFVRSNGIVRHFWGDEMGPETADPGQDPRGAPDAMPLWTVLDMTPGGRGTDWYPKLEYGAQSKTGT</sequence>
<evidence type="ECO:0000313" key="2">
    <source>
        <dbReference type="EMBL" id="SAL87526.1"/>
    </source>
</evidence>
<reference evidence="2" key="1">
    <citation type="submission" date="2016-01" db="EMBL/GenBank/DDBJ databases">
        <authorList>
            <person name="Peeters C."/>
        </authorList>
    </citation>
    <scope>NUCLEOTIDE SEQUENCE [LARGE SCALE GENOMIC DNA]</scope>
    <source>
        <strain evidence="2">LMG 22940</strain>
    </source>
</reference>
<dbReference type="EMBL" id="FCON02000298">
    <property type="protein sequence ID" value="SAL87526.1"/>
    <property type="molecule type" value="Genomic_DNA"/>
</dbReference>
<evidence type="ECO:0008006" key="4">
    <source>
        <dbReference type="Google" id="ProtNLM"/>
    </source>
</evidence>
<feature type="compositionally biased region" description="Polar residues" evidence="1">
    <location>
        <begin position="1"/>
        <end position="11"/>
    </location>
</feature>
<feature type="region of interest" description="Disordered" evidence="1">
    <location>
        <begin position="194"/>
        <end position="245"/>
    </location>
</feature>
<dbReference type="InterPro" id="IPR036249">
    <property type="entry name" value="Thioredoxin-like_sf"/>
</dbReference>
<organism evidence="2 3">
    <name type="scientific">Caballeronia choica</name>
    <dbReference type="NCBI Taxonomy" id="326476"/>
    <lineage>
        <taxon>Bacteria</taxon>
        <taxon>Pseudomonadati</taxon>
        <taxon>Pseudomonadota</taxon>
        <taxon>Betaproteobacteria</taxon>
        <taxon>Burkholderiales</taxon>
        <taxon>Burkholderiaceae</taxon>
        <taxon>Caballeronia</taxon>
    </lineage>
</organism>
<evidence type="ECO:0000313" key="3">
    <source>
        <dbReference type="Proteomes" id="UP000054770"/>
    </source>
</evidence>
<feature type="region of interest" description="Disordered" evidence="1">
    <location>
        <begin position="1"/>
        <end position="31"/>
    </location>
</feature>
<accession>A0A158L2B3</accession>
<dbReference type="AlphaFoldDB" id="A0A158L2B3"/>
<gene>
    <name evidence="2" type="ORF">AWB68_08438</name>
</gene>
<dbReference type="SUPFAM" id="SSF52833">
    <property type="entry name" value="Thioredoxin-like"/>
    <property type="match status" value="1"/>
</dbReference>
<dbReference type="OrthoDB" id="574359at2"/>
<dbReference type="InterPro" id="IPR010296">
    <property type="entry name" value="DUF899_thioredox"/>
</dbReference>